<dbReference type="OrthoDB" id="3531322at2"/>
<reference evidence="6" key="1">
    <citation type="submission" date="2016-06" db="EMBL/GenBank/DDBJ databases">
        <authorList>
            <person name="Varghese N."/>
            <person name="Submissions Spin"/>
        </authorList>
    </citation>
    <scope>NUCLEOTIDE SEQUENCE [LARGE SCALE GENOMIC DNA]</scope>
    <source>
        <strain evidence="6">DSM 45161</strain>
    </source>
</reference>
<dbReference type="InterPro" id="IPR038261">
    <property type="entry name" value="GPP34-like_sf"/>
</dbReference>
<accession>A0A1C5GZT2</accession>
<evidence type="ECO:0000256" key="1">
    <source>
        <dbReference type="ARBA" id="ARBA00004255"/>
    </source>
</evidence>
<dbReference type="EMBL" id="LT607753">
    <property type="protein sequence ID" value="SCG38651.1"/>
    <property type="molecule type" value="Genomic_DNA"/>
</dbReference>
<sequence>MQTGRIADEFFFMAHDDRTGRPRLFDSALATGLAAGLLAELYFAGRITFDRGHIRVRDARPPADWLQHLVLDRLVAEQQHTATRVWLAFLGASAYEQVAQRMWQVGLVHPQRVGRLWRQRTVYLPTDINTAAWPWARLSQQLRNRRGLDDFDIALAGLTLHTQLETALLDGAPLAARSYLRQLVEQSWPPLRDLLADLGSVVGGTVLSHRTS</sequence>
<keyword evidence="6" id="KW-1185">Reference proteome</keyword>
<evidence type="ECO:0000256" key="2">
    <source>
        <dbReference type="ARBA" id="ARBA00023034"/>
    </source>
</evidence>
<keyword evidence="4" id="KW-0472">Membrane</keyword>
<gene>
    <name evidence="5" type="ORF">GA0070614_0544</name>
</gene>
<dbReference type="Pfam" id="PF05719">
    <property type="entry name" value="GPP34"/>
    <property type="match status" value="1"/>
</dbReference>
<comment type="subcellular location">
    <subcellularLocation>
        <location evidence="1">Golgi apparatus membrane</location>
        <topology evidence="1">Peripheral membrane protein</topology>
        <orientation evidence="1">Cytoplasmic side</orientation>
    </subcellularLocation>
</comment>
<dbReference type="GO" id="GO:0005737">
    <property type="term" value="C:cytoplasm"/>
    <property type="evidence" value="ECO:0007669"/>
    <property type="project" value="UniProtKB-ARBA"/>
</dbReference>
<evidence type="ECO:0000256" key="3">
    <source>
        <dbReference type="ARBA" id="ARBA00023121"/>
    </source>
</evidence>
<keyword evidence="2" id="KW-0333">Golgi apparatus</keyword>
<name>A0A1C5GZT2_9ACTN</name>
<organism evidence="5 6">
    <name type="scientific">Micromonospora coxensis</name>
    <dbReference type="NCBI Taxonomy" id="356852"/>
    <lineage>
        <taxon>Bacteria</taxon>
        <taxon>Bacillati</taxon>
        <taxon>Actinomycetota</taxon>
        <taxon>Actinomycetes</taxon>
        <taxon>Micromonosporales</taxon>
        <taxon>Micromonosporaceae</taxon>
        <taxon>Micromonospora</taxon>
    </lineage>
</organism>
<proteinExistence type="predicted"/>
<protein>
    <submittedName>
        <fullName evidence="5">Golgi phosphoprotein 3 (GPP34)</fullName>
    </submittedName>
</protein>
<dbReference type="AlphaFoldDB" id="A0A1C5GZT2"/>
<dbReference type="InterPro" id="IPR008628">
    <property type="entry name" value="GPP34-like"/>
</dbReference>
<keyword evidence="3" id="KW-0446">Lipid-binding</keyword>
<evidence type="ECO:0000313" key="5">
    <source>
        <dbReference type="EMBL" id="SCG38651.1"/>
    </source>
</evidence>
<dbReference type="GO" id="GO:0012505">
    <property type="term" value="C:endomembrane system"/>
    <property type="evidence" value="ECO:0007669"/>
    <property type="project" value="UniProtKB-ARBA"/>
</dbReference>
<dbReference type="Proteomes" id="UP000198215">
    <property type="component" value="Chromosome I"/>
</dbReference>
<evidence type="ECO:0000256" key="4">
    <source>
        <dbReference type="ARBA" id="ARBA00023136"/>
    </source>
</evidence>
<evidence type="ECO:0000313" key="6">
    <source>
        <dbReference type="Proteomes" id="UP000198215"/>
    </source>
</evidence>
<dbReference type="Gene3D" id="1.10.3630.10">
    <property type="entry name" value="yeast vps74-n-term truncation variant domain like"/>
    <property type="match status" value="1"/>
</dbReference>
<dbReference type="GO" id="GO:0070273">
    <property type="term" value="F:phosphatidylinositol-4-phosphate binding"/>
    <property type="evidence" value="ECO:0007669"/>
    <property type="project" value="InterPro"/>
</dbReference>